<dbReference type="CDD" id="cd18773">
    <property type="entry name" value="PDC1_HK_sensor"/>
    <property type="match status" value="1"/>
</dbReference>
<dbReference type="SUPFAM" id="SSF55073">
    <property type="entry name" value="Nucleotide cyclase"/>
    <property type="match status" value="1"/>
</dbReference>
<evidence type="ECO:0000256" key="1">
    <source>
        <dbReference type="SAM" id="Phobius"/>
    </source>
</evidence>
<dbReference type="EMBL" id="JACOQG010000018">
    <property type="protein sequence ID" value="MBC5780192.1"/>
    <property type="molecule type" value="Genomic_DNA"/>
</dbReference>
<sequence>MSDRRKKTKKRKLYLAIYLSLCLLIILLAYFQLSRMARDYNTQHLELITGLYAEKMNDSMEYLQNYAQDNVKVAQAMEDKTPSQVLARMEKNLDSTVFCGIGLIGENGEIYGSKYASADIRQEGLDEQAMEAEDFFYSDPYQSSETGSMIVTTFVPVPDSAWLHTIYVSVKIENLRQFGVYDLLRGKVSVHLLKTDSENFVTCISNSSTESFEGSWNNLLLQQRYFQYNDGYSYSQWVRDMRSGKKDGRFSATIRGVESTISYRSITSMPGWYVIVELANKDISDITQQFSLLGGTFGCILVAITLIYMLSILLLEKKDKKVYMGLSAIDPLTELLNRRALQNAVEEELKKKATGYFIFIDIDNFKTYNDTYGHSNGDLCLKHCARIMKKCFPEDSILGRYGGDEFVVCLKGATQEETYAYMQEFQSWLTPLTLSTGEVAELSVSAGGAAYPDQGEDFVSLCRSADATLYEVKQNGKGDFRVKG</sequence>
<dbReference type="InterPro" id="IPR050469">
    <property type="entry name" value="Diguanylate_Cyclase"/>
</dbReference>
<dbReference type="PANTHER" id="PTHR45138">
    <property type="entry name" value="REGULATORY COMPONENTS OF SENSORY TRANSDUCTION SYSTEM"/>
    <property type="match status" value="1"/>
</dbReference>
<feature type="transmembrane region" description="Helical" evidence="1">
    <location>
        <begin position="290"/>
        <end position="315"/>
    </location>
</feature>
<feature type="transmembrane region" description="Helical" evidence="1">
    <location>
        <begin position="12"/>
        <end position="33"/>
    </location>
</feature>
<protein>
    <submittedName>
        <fullName evidence="3">GGDEF domain-containing protein</fullName>
    </submittedName>
</protein>
<name>A0ABR7IJN6_9FIRM</name>
<comment type="caution">
    <text evidence="3">The sequence shown here is derived from an EMBL/GenBank/DDBJ whole genome shotgun (WGS) entry which is preliminary data.</text>
</comment>
<dbReference type="SMART" id="SM00267">
    <property type="entry name" value="GGDEF"/>
    <property type="match status" value="1"/>
</dbReference>
<accession>A0ABR7IJN6</accession>
<dbReference type="Gene3D" id="3.30.70.270">
    <property type="match status" value="1"/>
</dbReference>
<evidence type="ECO:0000259" key="2">
    <source>
        <dbReference type="PROSITE" id="PS50887"/>
    </source>
</evidence>
<dbReference type="PANTHER" id="PTHR45138:SF9">
    <property type="entry name" value="DIGUANYLATE CYCLASE DGCM-RELATED"/>
    <property type="match status" value="1"/>
</dbReference>
<keyword evidence="1" id="KW-0812">Transmembrane</keyword>
<dbReference type="CDD" id="cd01949">
    <property type="entry name" value="GGDEF"/>
    <property type="match status" value="1"/>
</dbReference>
<dbReference type="PROSITE" id="PS50887">
    <property type="entry name" value="GGDEF"/>
    <property type="match status" value="1"/>
</dbReference>
<dbReference type="InterPro" id="IPR043128">
    <property type="entry name" value="Rev_trsase/Diguanyl_cyclase"/>
</dbReference>
<evidence type="ECO:0000313" key="4">
    <source>
        <dbReference type="Proteomes" id="UP000649826"/>
    </source>
</evidence>
<keyword evidence="4" id="KW-1185">Reference proteome</keyword>
<evidence type="ECO:0000313" key="3">
    <source>
        <dbReference type="EMBL" id="MBC5780192.1"/>
    </source>
</evidence>
<keyword evidence="1" id="KW-0472">Membrane</keyword>
<dbReference type="Pfam" id="PF00990">
    <property type="entry name" value="GGDEF"/>
    <property type="match status" value="1"/>
</dbReference>
<gene>
    <name evidence="3" type="ORF">H8Z82_11130</name>
</gene>
<reference evidence="3 4" key="1">
    <citation type="submission" date="2020-08" db="EMBL/GenBank/DDBJ databases">
        <title>Genome public.</title>
        <authorList>
            <person name="Liu C."/>
            <person name="Sun Q."/>
        </authorList>
    </citation>
    <scope>NUCLEOTIDE SEQUENCE [LARGE SCALE GENOMIC DNA]</scope>
    <source>
        <strain evidence="3 4">M29</strain>
    </source>
</reference>
<dbReference type="NCBIfam" id="TIGR00254">
    <property type="entry name" value="GGDEF"/>
    <property type="match status" value="1"/>
</dbReference>
<feature type="domain" description="GGDEF" evidence="2">
    <location>
        <begin position="353"/>
        <end position="484"/>
    </location>
</feature>
<proteinExistence type="predicted"/>
<dbReference type="InterPro" id="IPR000160">
    <property type="entry name" value="GGDEF_dom"/>
</dbReference>
<dbReference type="Proteomes" id="UP000649826">
    <property type="component" value="Unassembled WGS sequence"/>
</dbReference>
<dbReference type="RefSeq" id="WP_186995153.1">
    <property type="nucleotide sequence ID" value="NZ_JACOQG010000018.1"/>
</dbReference>
<keyword evidence="1" id="KW-1133">Transmembrane helix</keyword>
<dbReference type="InterPro" id="IPR029787">
    <property type="entry name" value="Nucleotide_cyclase"/>
</dbReference>
<organism evidence="3 4">
    <name type="scientific">Blautia difficilis</name>
    <dbReference type="NCBI Taxonomy" id="2763027"/>
    <lineage>
        <taxon>Bacteria</taxon>
        <taxon>Bacillati</taxon>
        <taxon>Bacillota</taxon>
        <taxon>Clostridia</taxon>
        <taxon>Lachnospirales</taxon>
        <taxon>Lachnospiraceae</taxon>
        <taxon>Blautia</taxon>
    </lineage>
</organism>